<proteinExistence type="predicted"/>
<keyword evidence="2" id="KW-1185">Reference proteome</keyword>
<comment type="caution">
    <text evidence="1">The sequence shown here is derived from an EMBL/GenBank/DDBJ whole genome shotgun (WGS) entry which is preliminary data.</text>
</comment>
<dbReference type="EMBL" id="JAGIOO010000001">
    <property type="protein sequence ID" value="MBP2477581.1"/>
    <property type="molecule type" value="Genomic_DNA"/>
</dbReference>
<evidence type="ECO:0000313" key="1">
    <source>
        <dbReference type="EMBL" id="MBP2477581.1"/>
    </source>
</evidence>
<sequence length="151" mass="16549">MSAEHPADIVREALVTALTVHLHTGLGLSLAETELVETRLTALALPLSGRERTAPPIQVGDPAQRLRYQQVLDEIYAANRPASPPGHLVITLSAWADTTLTLLLTCYQLTDPEHATIARQLRDLLAELGLRDDEDSRRAHHEPGDWSTPSP</sequence>
<reference evidence="1 2" key="1">
    <citation type="submission" date="2021-03" db="EMBL/GenBank/DDBJ databases">
        <title>Sequencing the genomes of 1000 actinobacteria strains.</title>
        <authorList>
            <person name="Klenk H.-P."/>
        </authorList>
    </citation>
    <scope>NUCLEOTIDE SEQUENCE [LARGE SCALE GENOMIC DNA]</scope>
    <source>
        <strain evidence="1 2">DSM 44580</strain>
    </source>
</reference>
<evidence type="ECO:0000313" key="2">
    <source>
        <dbReference type="Proteomes" id="UP001519363"/>
    </source>
</evidence>
<protein>
    <submittedName>
        <fullName evidence="1">Uncharacterized protein</fullName>
    </submittedName>
</protein>
<dbReference type="RefSeq" id="WP_086787972.1">
    <property type="nucleotide sequence ID" value="NZ_JAGIOO010000001.1"/>
</dbReference>
<name>A0ABS5AM05_9PSEU</name>
<gene>
    <name evidence="1" type="ORF">JOF53_006453</name>
</gene>
<organism evidence="1 2">
    <name type="scientific">Crossiella equi</name>
    <dbReference type="NCBI Taxonomy" id="130796"/>
    <lineage>
        <taxon>Bacteria</taxon>
        <taxon>Bacillati</taxon>
        <taxon>Actinomycetota</taxon>
        <taxon>Actinomycetes</taxon>
        <taxon>Pseudonocardiales</taxon>
        <taxon>Pseudonocardiaceae</taxon>
        <taxon>Crossiella</taxon>
    </lineage>
</organism>
<dbReference type="Proteomes" id="UP001519363">
    <property type="component" value="Unassembled WGS sequence"/>
</dbReference>
<accession>A0ABS5AM05</accession>